<evidence type="ECO:0000256" key="1">
    <source>
        <dbReference type="SAM" id="MobiDB-lite"/>
    </source>
</evidence>
<evidence type="ECO:0000313" key="2">
    <source>
        <dbReference type="EMBL" id="MBC8545017.1"/>
    </source>
</evidence>
<feature type="compositionally biased region" description="Basic and acidic residues" evidence="1">
    <location>
        <begin position="1"/>
        <end position="11"/>
    </location>
</feature>
<evidence type="ECO:0008006" key="4">
    <source>
        <dbReference type="Google" id="ProtNLM"/>
    </source>
</evidence>
<keyword evidence="3" id="KW-1185">Reference proteome</keyword>
<reference evidence="2" key="1">
    <citation type="submission" date="2020-08" db="EMBL/GenBank/DDBJ databases">
        <title>Genome public.</title>
        <authorList>
            <person name="Liu C."/>
            <person name="Sun Q."/>
        </authorList>
    </citation>
    <scope>NUCLEOTIDE SEQUENCE</scope>
    <source>
        <strain evidence="2">NSJ-32</strain>
    </source>
</reference>
<dbReference type="AlphaFoldDB" id="A0A926DWN8"/>
<organism evidence="2 3">
    <name type="scientific">Bianquea renquensis</name>
    <dbReference type="NCBI Taxonomy" id="2763661"/>
    <lineage>
        <taxon>Bacteria</taxon>
        <taxon>Bacillati</taxon>
        <taxon>Bacillota</taxon>
        <taxon>Clostridia</taxon>
        <taxon>Eubacteriales</taxon>
        <taxon>Bianqueaceae</taxon>
        <taxon>Bianquea</taxon>
    </lineage>
</organism>
<proteinExistence type="predicted"/>
<dbReference type="RefSeq" id="WP_249290172.1">
    <property type="nucleotide sequence ID" value="NZ_JACRSQ010000041.1"/>
</dbReference>
<name>A0A926DWN8_9FIRM</name>
<protein>
    <recommendedName>
        <fullName evidence="4">Extracellular solute-binding protein</fullName>
    </recommendedName>
</protein>
<dbReference type="Proteomes" id="UP000657006">
    <property type="component" value="Unassembled WGS sequence"/>
</dbReference>
<comment type="caution">
    <text evidence="2">The sequence shown here is derived from an EMBL/GenBank/DDBJ whole genome shotgun (WGS) entry which is preliminary data.</text>
</comment>
<feature type="compositionally biased region" description="Low complexity" evidence="1">
    <location>
        <begin position="12"/>
        <end position="33"/>
    </location>
</feature>
<feature type="region of interest" description="Disordered" evidence="1">
    <location>
        <begin position="1"/>
        <end position="36"/>
    </location>
</feature>
<dbReference type="Gene3D" id="3.40.190.10">
    <property type="entry name" value="Periplasmic binding protein-like II"/>
    <property type="match status" value="2"/>
</dbReference>
<dbReference type="EMBL" id="JACRSQ010000041">
    <property type="protein sequence ID" value="MBC8545017.1"/>
    <property type="molecule type" value="Genomic_DNA"/>
</dbReference>
<gene>
    <name evidence="2" type="ORF">H8730_15855</name>
</gene>
<evidence type="ECO:0000313" key="3">
    <source>
        <dbReference type="Proteomes" id="UP000657006"/>
    </source>
</evidence>
<sequence>GLSMGCKKDDNSSTADSSTSNQSSNQSSEADSTPSTGEIVTIQFYSGGVNPSSTYYEWQQEYFEENLGLRVEAIVADKEKLQPMLAAGNLPDLGKYAVDADPTQAIEGGHVMDLTDYEDQIPNYTENHPQSVQYSKDYKSAGTGKLYAIITQIGTYNSYSMDVGCYAANIRWDIYEKAGKPEVTDMYSYLDALKKMQEVYPQTEDGQTVYAMGFYPSWDGTHMSNAGKYLTVMGVSDTVIGYNLYNIAEDKVEAMIEKGSSYYEALKWMSTANRMGLVDPDSMTQTYEISQAKIVDSGQYLTAMYGNYCSGYNTDEHVNGDDPSGFMPLIWDGQHPVVTGDTLIGGDTGNPVFVSSTTKELDACLRFINMMFDEDALMVMYGGPQGELWDIVDGEYVLTDAVDDFLTTGSHTFGTGESSSDWWGAWGLMAATKTSKYGAPLRISDNPEYTEKNIANNKVVDMYEEYYGYRRPIQVWTEKDLICYQPEWKKLIESMPSDLQDIQSNVKSVVCEYSWKIVMNAKDDAEIDSMFDEMKTQCDALGLQQIVDWGKSQIETAMTNGAKYE</sequence>
<dbReference type="SUPFAM" id="SSF53850">
    <property type="entry name" value="Periplasmic binding protein-like II"/>
    <property type="match status" value="1"/>
</dbReference>
<feature type="non-terminal residue" evidence="2">
    <location>
        <position position="1"/>
    </location>
</feature>
<accession>A0A926DWN8</accession>